<reference evidence="3" key="1">
    <citation type="submission" date="2017-09" db="EMBL/GenBank/DDBJ databases">
        <title>Depth-based differentiation of microbial function through sediment-hosted aquifers and enrichment of novel symbionts in the deep terrestrial subsurface.</title>
        <authorList>
            <person name="Probst A.J."/>
            <person name="Ladd B."/>
            <person name="Jarett J.K."/>
            <person name="Geller-Mcgrath D.E."/>
            <person name="Sieber C.M.K."/>
            <person name="Emerson J.B."/>
            <person name="Anantharaman K."/>
            <person name="Thomas B.C."/>
            <person name="Malmstrom R."/>
            <person name="Stieglmeier M."/>
            <person name="Klingl A."/>
            <person name="Woyke T."/>
            <person name="Ryan C.M."/>
            <person name="Banfield J.F."/>
        </authorList>
    </citation>
    <scope>NUCLEOTIDE SEQUENCE [LARGE SCALE GENOMIC DNA]</scope>
</reference>
<comment type="caution">
    <text evidence="2">The sequence shown here is derived from an EMBL/GenBank/DDBJ whole genome shotgun (WGS) entry which is preliminary data.</text>
</comment>
<proteinExistence type="predicted"/>
<dbReference type="Proteomes" id="UP000228781">
    <property type="component" value="Unassembled WGS sequence"/>
</dbReference>
<organism evidence="2 3">
    <name type="scientific">candidate division WWE3 bacterium CG_4_9_14_0_2_um_filter_48_10</name>
    <dbReference type="NCBI Taxonomy" id="1975078"/>
    <lineage>
        <taxon>Bacteria</taxon>
        <taxon>Katanobacteria</taxon>
    </lineage>
</organism>
<keyword evidence="1" id="KW-1133">Transmembrane helix</keyword>
<evidence type="ECO:0000313" key="2">
    <source>
        <dbReference type="EMBL" id="PJC23138.1"/>
    </source>
</evidence>
<keyword evidence="1" id="KW-0812">Transmembrane</keyword>
<protein>
    <submittedName>
        <fullName evidence="2">Uncharacterized protein</fullName>
    </submittedName>
</protein>
<gene>
    <name evidence="2" type="ORF">CO059_00505</name>
</gene>
<sequence>MGFESLPPPPPPPGIVGGVTTVARGIGGVLGGILEGLEEKIEGEEAPLLEEEGVVSGAGVVACQDPFWWPLAILLQLNATLLIHRQIKEGRPFLTAQVTTAVVAVVLLAKFFCLWWLPLIGAAVGAVAVYLGLRRVAT</sequence>
<name>A0A2M8EK96_UNCKA</name>
<feature type="transmembrane region" description="Helical" evidence="1">
    <location>
        <begin position="115"/>
        <end position="133"/>
    </location>
</feature>
<evidence type="ECO:0000256" key="1">
    <source>
        <dbReference type="SAM" id="Phobius"/>
    </source>
</evidence>
<evidence type="ECO:0000313" key="3">
    <source>
        <dbReference type="Proteomes" id="UP000228781"/>
    </source>
</evidence>
<accession>A0A2M8EK96</accession>
<keyword evidence="1" id="KW-0472">Membrane</keyword>
<dbReference type="AlphaFoldDB" id="A0A2M8EK96"/>
<dbReference type="EMBL" id="PFSK01000009">
    <property type="protein sequence ID" value="PJC23138.1"/>
    <property type="molecule type" value="Genomic_DNA"/>
</dbReference>